<dbReference type="Pfam" id="PF03466">
    <property type="entry name" value="LysR_substrate"/>
    <property type="match status" value="1"/>
</dbReference>
<gene>
    <name evidence="6" type="ORF">E4656_03265</name>
</gene>
<proteinExistence type="inferred from homology"/>
<evidence type="ECO:0000256" key="3">
    <source>
        <dbReference type="ARBA" id="ARBA00023125"/>
    </source>
</evidence>
<dbReference type="AlphaFoldDB" id="A0A4Z0WFS1"/>
<dbReference type="InterPro" id="IPR005119">
    <property type="entry name" value="LysR_subst-bd"/>
</dbReference>
<dbReference type="InterPro" id="IPR017786">
    <property type="entry name" value="TF_choline_sulphate-util"/>
</dbReference>
<dbReference type="InterPro" id="IPR058163">
    <property type="entry name" value="LysR-type_TF_proteobact-type"/>
</dbReference>
<keyword evidence="7" id="KW-1185">Reference proteome</keyword>
<evidence type="ECO:0000256" key="1">
    <source>
        <dbReference type="ARBA" id="ARBA00009437"/>
    </source>
</evidence>
<dbReference type="PANTHER" id="PTHR30537:SF26">
    <property type="entry name" value="GLYCINE CLEAVAGE SYSTEM TRANSCRIPTIONAL ACTIVATOR"/>
    <property type="match status" value="1"/>
</dbReference>
<dbReference type="OrthoDB" id="9793571at2"/>
<comment type="caution">
    <text evidence="6">The sequence shown here is derived from an EMBL/GenBank/DDBJ whole genome shotgun (WGS) entry which is preliminary data.</text>
</comment>
<dbReference type="FunFam" id="1.10.10.10:FF:000001">
    <property type="entry name" value="LysR family transcriptional regulator"/>
    <property type="match status" value="1"/>
</dbReference>
<organism evidence="6 7">
    <name type="scientific">Natronospirillum operosum</name>
    <dbReference type="NCBI Taxonomy" id="2759953"/>
    <lineage>
        <taxon>Bacteria</taxon>
        <taxon>Pseudomonadati</taxon>
        <taxon>Pseudomonadota</taxon>
        <taxon>Gammaproteobacteria</taxon>
        <taxon>Oceanospirillales</taxon>
        <taxon>Natronospirillaceae</taxon>
        <taxon>Natronospirillum</taxon>
    </lineage>
</organism>
<dbReference type="PRINTS" id="PR00039">
    <property type="entry name" value="HTHLYSR"/>
</dbReference>
<evidence type="ECO:0000256" key="4">
    <source>
        <dbReference type="ARBA" id="ARBA00023163"/>
    </source>
</evidence>
<keyword evidence="3" id="KW-0238">DNA-binding</keyword>
<accession>A0A4Z0WFS1</accession>
<dbReference type="Pfam" id="PF00126">
    <property type="entry name" value="HTH_1"/>
    <property type="match status" value="1"/>
</dbReference>
<dbReference type="PROSITE" id="PS50931">
    <property type="entry name" value="HTH_LYSR"/>
    <property type="match status" value="1"/>
</dbReference>
<dbReference type="SUPFAM" id="SSF53850">
    <property type="entry name" value="Periplasmic binding protein-like II"/>
    <property type="match status" value="1"/>
</dbReference>
<dbReference type="NCBIfam" id="TIGR03418">
    <property type="entry name" value="chol_sulf_TF"/>
    <property type="match status" value="1"/>
</dbReference>
<dbReference type="GO" id="GO:0006351">
    <property type="term" value="P:DNA-templated transcription"/>
    <property type="evidence" value="ECO:0007669"/>
    <property type="project" value="TreeGrafter"/>
</dbReference>
<dbReference type="PANTHER" id="PTHR30537">
    <property type="entry name" value="HTH-TYPE TRANSCRIPTIONAL REGULATOR"/>
    <property type="match status" value="1"/>
</dbReference>
<evidence type="ECO:0000313" key="6">
    <source>
        <dbReference type="EMBL" id="TGG95458.1"/>
    </source>
</evidence>
<dbReference type="InterPro" id="IPR000847">
    <property type="entry name" value="LysR_HTH_N"/>
</dbReference>
<feature type="domain" description="HTH lysR-type" evidence="5">
    <location>
        <begin position="8"/>
        <end position="65"/>
    </location>
</feature>
<comment type="similarity">
    <text evidence="1">Belongs to the LysR transcriptional regulatory family.</text>
</comment>
<dbReference type="InterPro" id="IPR036390">
    <property type="entry name" value="WH_DNA-bd_sf"/>
</dbReference>
<dbReference type="RefSeq" id="WP_135481145.1">
    <property type="nucleotide sequence ID" value="NZ_SRMF01000001.1"/>
</dbReference>
<dbReference type="Proteomes" id="UP000297475">
    <property type="component" value="Unassembled WGS sequence"/>
</dbReference>
<evidence type="ECO:0000256" key="2">
    <source>
        <dbReference type="ARBA" id="ARBA00023015"/>
    </source>
</evidence>
<dbReference type="InterPro" id="IPR036388">
    <property type="entry name" value="WH-like_DNA-bd_sf"/>
</dbReference>
<reference evidence="6 7" key="1">
    <citation type="submission" date="2019-04" db="EMBL/GenBank/DDBJ databases">
        <title>Natronospirillum operosus gen. nov., sp. nov., a haloalkaliphilic satellite isolated from decaying biomass of laboratory culture of cyanobacterium Geitlerinema sp. and proposal of Natronospirillaceae fam. nov. and Saccharospirillaceae fam. nov.</title>
        <authorList>
            <person name="Kevbrin V."/>
            <person name="Boltyanskaya Y."/>
            <person name="Koziaeva V."/>
            <person name="Grouzdev D.S."/>
            <person name="Park M."/>
            <person name="Cho J."/>
        </authorList>
    </citation>
    <scope>NUCLEOTIDE SEQUENCE [LARGE SCALE GENOMIC DNA]</scope>
    <source>
        <strain evidence="6 7">G-116</strain>
    </source>
</reference>
<dbReference type="SUPFAM" id="SSF46785">
    <property type="entry name" value="Winged helix' DNA-binding domain"/>
    <property type="match status" value="1"/>
</dbReference>
<name>A0A4Z0WFS1_9GAMM</name>
<evidence type="ECO:0000313" key="7">
    <source>
        <dbReference type="Proteomes" id="UP000297475"/>
    </source>
</evidence>
<sequence length="308" mass="34401">MSVSSALPPLHRLVAFEAAARLGSFTAAAQELGSTQSAVSQHIKHLEADLGSTLFHRMHRGVVLTRTGSRVYQWTEEGLKTLSTGYREAKKPGRHESITLSTDYALGTYWLLPRLRNFRQRHPDLDVRLVTAQHSVSPDEGDVDIGLAFGDGHRMHEPTQLLFPEAVVPVCSPGLLAQYPDMGHWKDLPLLELEDEEGNHWFDWPDLFAALGLQEASKEPELIFNNYTLLLQAALSGQGVAIGWSPFVEPLLETGALVALTDTAMRSNQGYQIVFPSNRELEPIVLEFIDWLIEEGRQTREERALQSN</sequence>
<dbReference type="Gene3D" id="1.10.10.10">
    <property type="entry name" value="Winged helix-like DNA-binding domain superfamily/Winged helix DNA-binding domain"/>
    <property type="match status" value="1"/>
</dbReference>
<dbReference type="GO" id="GO:0003700">
    <property type="term" value="F:DNA-binding transcription factor activity"/>
    <property type="evidence" value="ECO:0007669"/>
    <property type="project" value="InterPro"/>
</dbReference>
<keyword evidence="2" id="KW-0805">Transcription regulation</keyword>
<dbReference type="CDD" id="cd08432">
    <property type="entry name" value="PBP2_GcdR_TrpI_HvrB_AmpR_like"/>
    <property type="match status" value="1"/>
</dbReference>
<evidence type="ECO:0000259" key="5">
    <source>
        <dbReference type="PROSITE" id="PS50931"/>
    </source>
</evidence>
<dbReference type="Gene3D" id="3.40.190.10">
    <property type="entry name" value="Periplasmic binding protein-like II"/>
    <property type="match status" value="2"/>
</dbReference>
<dbReference type="EMBL" id="SRMF01000001">
    <property type="protein sequence ID" value="TGG95458.1"/>
    <property type="molecule type" value="Genomic_DNA"/>
</dbReference>
<keyword evidence="4" id="KW-0804">Transcription</keyword>
<dbReference type="GO" id="GO:0043565">
    <property type="term" value="F:sequence-specific DNA binding"/>
    <property type="evidence" value="ECO:0007669"/>
    <property type="project" value="TreeGrafter"/>
</dbReference>
<protein>
    <submittedName>
        <fullName evidence="6">LysR family transcriptional regulator</fullName>
    </submittedName>
</protein>